<dbReference type="Proteomes" id="UP000189337">
    <property type="component" value="Unassembled WGS sequence"/>
</dbReference>
<dbReference type="InterPro" id="IPR011458">
    <property type="entry name" value="DUF1564"/>
</dbReference>
<proteinExistence type="predicted"/>
<dbReference type="RefSeq" id="WP_046951009.1">
    <property type="nucleotide sequence ID" value="NZ_CP028378.1"/>
</dbReference>
<evidence type="ECO:0000313" key="2">
    <source>
        <dbReference type="Proteomes" id="UP000189337"/>
    </source>
</evidence>
<gene>
    <name evidence="1" type="ORF">BWD14_09380</name>
</gene>
<protein>
    <submittedName>
        <fullName evidence="1">Uncharacterized protein</fullName>
    </submittedName>
</protein>
<reference evidence="1 2" key="1">
    <citation type="submission" date="2017-01" db="EMBL/GenBank/DDBJ databases">
        <title>Comparative genomic analysis of Brazilian Leptospira santarosai.</title>
        <authorList>
            <person name="Moreno L.Z."/>
            <person name="Miraglia F."/>
            <person name="Kremer F.S."/>
            <person name="Eslabao M.R."/>
            <person name="Lilenbaum W."/>
            <person name="Dellagostin O.A."/>
            <person name="Moreno A.M."/>
        </authorList>
    </citation>
    <scope>NUCLEOTIDE SEQUENCE [LARGE SCALE GENOMIC DNA]</scope>
    <source>
        <strain evidence="1 2">M52/8-19</strain>
    </source>
</reference>
<dbReference type="AlphaFoldDB" id="A0AB73N8Q4"/>
<organism evidence="1 2">
    <name type="scientific">Leptospira santarosai</name>
    <dbReference type="NCBI Taxonomy" id="28183"/>
    <lineage>
        <taxon>Bacteria</taxon>
        <taxon>Pseudomonadati</taxon>
        <taxon>Spirochaetota</taxon>
        <taxon>Spirochaetia</taxon>
        <taxon>Leptospirales</taxon>
        <taxon>Leptospiraceae</taxon>
        <taxon>Leptospira</taxon>
    </lineage>
</organism>
<evidence type="ECO:0000313" key="1">
    <source>
        <dbReference type="EMBL" id="ONF93021.1"/>
    </source>
</evidence>
<dbReference type="Pfam" id="PF07600">
    <property type="entry name" value="DUF1564"/>
    <property type="match status" value="1"/>
</dbReference>
<name>A0AB73N8Q4_9LEPT</name>
<dbReference type="EMBL" id="MTSU01000007">
    <property type="protein sequence ID" value="ONF93021.1"/>
    <property type="molecule type" value="Genomic_DNA"/>
</dbReference>
<comment type="caution">
    <text evidence="1">The sequence shown here is derived from an EMBL/GenBank/DDBJ whole genome shotgun (WGS) entry which is preliminary data.</text>
</comment>
<accession>A0AB73N8Q4</accession>
<sequence length="98" mass="11967">MGKIFLHSDRKIESALVESRMNVETILFPKWYFNTLTLEQRKELSKRILPLLRRYQKFMLSKRRINTKADQPLYRKSDERSKKRGTIIFFTKYDPRII</sequence>